<dbReference type="PROSITE" id="PS00211">
    <property type="entry name" value="ABC_TRANSPORTER_1"/>
    <property type="match status" value="1"/>
</dbReference>
<dbReference type="RefSeq" id="WP_157737766.1">
    <property type="nucleotide sequence ID" value="NZ_AP017312.1"/>
</dbReference>
<dbReference type="EMBL" id="AP017312">
    <property type="protein sequence ID" value="BAU26394.1"/>
    <property type="molecule type" value="Genomic_DNA"/>
</dbReference>
<dbReference type="InterPro" id="IPR003439">
    <property type="entry name" value="ABC_transporter-like_ATP-bd"/>
</dbReference>
<reference evidence="1 2" key="1">
    <citation type="submission" date="2015-12" db="EMBL/GenBank/DDBJ databases">
        <title>Genome sequence of Aneurinibacillus soli.</title>
        <authorList>
            <person name="Lee J.S."/>
            <person name="Lee K.C."/>
            <person name="Kim K.K."/>
            <person name="Lee B.W."/>
        </authorList>
    </citation>
    <scope>NUCLEOTIDE SEQUENCE [LARGE SCALE GENOMIC DNA]</scope>
    <source>
        <strain evidence="1 2">CB4</strain>
    </source>
</reference>
<gene>
    <name evidence="1" type="primary">yxlF_1</name>
    <name evidence="1" type="ORF">CB4_00521</name>
</gene>
<evidence type="ECO:0000313" key="1">
    <source>
        <dbReference type="EMBL" id="BAU26394.1"/>
    </source>
</evidence>
<dbReference type="GO" id="GO:0016887">
    <property type="term" value="F:ATP hydrolysis activity"/>
    <property type="evidence" value="ECO:0007669"/>
    <property type="project" value="InterPro"/>
</dbReference>
<dbReference type="KEGG" id="asoc:CB4_00521"/>
<accession>A0A0U5ARF0</accession>
<dbReference type="CDD" id="cd03263">
    <property type="entry name" value="ABC_subfamily_A"/>
    <property type="match status" value="1"/>
</dbReference>
<dbReference type="Gene3D" id="3.40.50.300">
    <property type="entry name" value="P-loop containing nucleotide triphosphate hydrolases"/>
    <property type="match status" value="1"/>
</dbReference>
<dbReference type="PANTHER" id="PTHR43582:SF2">
    <property type="entry name" value="LINEARMYCIN RESISTANCE ATP-BINDING PROTEIN LNRL"/>
    <property type="match status" value="1"/>
</dbReference>
<dbReference type="SMART" id="SM00382">
    <property type="entry name" value="AAA"/>
    <property type="match status" value="1"/>
</dbReference>
<proteinExistence type="predicted"/>
<dbReference type="PANTHER" id="PTHR43582">
    <property type="entry name" value="LINEARMYCIN RESISTANCE ATP-BINDING PROTEIN LNRL"/>
    <property type="match status" value="1"/>
</dbReference>
<keyword evidence="2" id="KW-1185">Reference proteome</keyword>
<dbReference type="GO" id="GO:0005524">
    <property type="term" value="F:ATP binding"/>
    <property type="evidence" value="ECO:0007669"/>
    <property type="project" value="UniProtKB-KW"/>
</dbReference>
<name>A0A0U5ARF0_9BACL</name>
<dbReference type="SUPFAM" id="SSF52540">
    <property type="entry name" value="P-loop containing nucleoside triphosphate hydrolases"/>
    <property type="match status" value="1"/>
</dbReference>
<dbReference type="EC" id="3.6.3.-" evidence="1"/>
<sequence length="217" mass="23454">MISIVDITKTYKKRPVFTGLSVEIAAGELFGLTGENGAGKSTLLSILASVLPPDAGEVWIGGKSVRQQGNEVKRLVGYVPQEVALYSALSGEANLMFWGRMYGLRGRELTARTTEALATVQMEDRRHDPISAYSGGMKRRINLAAALLHNPRVLILDEPTAGVDMASRSHIMDVLKEKSRQGVTIVYTSHHMEEIMACDRIGVLKDGTLAVSGTAGN</sequence>
<keyword evidence="1" id="KW-0067">ATP-binding</keyword>
<dbReference type="InterPro" id="IPR027417">
    <property type="entry name" value="P-loop_NTPase"/>
</dbReference>
<dbReference type="InterPro" id="IPR003593">
    <property type="entry name" value="AAA+_ATPase"/>
</dbReference>
<keyword evidence="1" id="KW-0547">Nucleotide-binding</keyword>
<protein>
    <submittedName>
        <fullName evidence="1">Putative ABC transporter ATP-binding protein YxlF</fullName>
        <ecNumber evidence="1">3.6.3.-</ecNumber>
    </submittedName>
</protein>
<dbReference type="AlphaFoldDB" id="A0A0U5ARF0"/>
<dbReference type="Pfam" id="PF00005">
    <property type="entry name" value="ABC_tran"/>
    <property type="match status" value="1"/>
</dbReference>
<dbReference type="PROSITE" id="PS50893">
    <property type="entry name" value="ABC_TRANSPORTER_2"/>
    <property type="match status" value="1"/>
</dbReference>
<dbReference type="Proteomes" id="UP000217696">
    <property type="component" value="Chromosome"/>
</dbReference>
<keyword evidence="1" id="KW-0378">Hydrolase</keyword>
<organism evidence="1 2">
    <name type="scientific">Aneurinibacillus soli</name>
    <dbReference type="NCBI Taxonomy" id="1500254"/>
    <lineage>
        <taxon>Bacteria</taxon>
        <taxon>Bacillati</taxon>
        <taxon>Bacillota</taxon>
        <taxon>Bacilli</taxon>
        <taxon>Bacillales</taxon>
        <taxon>Paenibacillaceae</taxon>
        <taxon>Aneurinibacillus group</taxon>
        <taxon>Aneurinibacillus</taxon>
    </lineage>
</organism>
<dbReference type="InterPro" id="IPR017871">
    <property type="entry name" value="ABC_transporter-like_CS"/>
</dbReference>
<evidence type="ECO:0000313" key="2">
    <source>
        <dbReference type="Proteomes" id="UP000217696"/>
    </source>
</evidence>